<organism evidence="9 10">
    <name type="scientific">Paramuricea clavata</name>
    <name type="common">Red gorgonian</name>
    <name type="synonym">Violescent sea-whip</name>
    <dbReference type="NCBI Taxonomy" id="317549"/>
    <lineage>
        <taxon>Eukaryota</taxon>
        <taxon>Metazoa</taxon>
        <taxon>Cnidaria</taxon>
        <taxon>Anthozoa</taxon>
        <taxon>Octocorallia</taxon>
        <taxon>Malacalcyonacea</taxon>
        <taxon>Plexauridae</taxon>
        <taxon>Paramuricea</taxon>
    </lineage>
</organism>
<dbReference type="PANTHER" id="PTHR10519:SF74">
    <property type="entry name" value="GAMMA-AMINOBUTYRIC ACID TYPE B RECEPTOR SUBUNIT 2"/>
    <property type="match status" value="1"/>
</dbReference>
<keyword evidence="4" id="KW-0297">G-protein coupled receptor</keyword>
<accession>A0A7D9L0W5</accession>
<evidence type="ECO:0000256" key="1">
    <source>
        <dbReference type="ARBA" id="ARBA00004141"/>
    </source>
</evidence>
<dbReference type="PRINTS" id="PR01176">
    <property type="entry name" value="GABABRECEPTR"/>
</dbReference>
<sequence>MSKTQINIGHDLLNTISGHFFTQQKEYSRDLITIPVLKICDCTHRTRLLGALYGYKGFILLFGVVLAWETRNVKIPALNDSKYIGISVYNVVILSAIGATVSTVLNKTVHYELLHALVSIIVLLSTTVTLTMMFAPKVYLYYTIPPEPERRVRDMNSLQMHVGSRKETEVSDVSSGDADVKDKWTQTEDCYHVSNIIGDAHPEVNGELFGDNCGEQILEGECQKHKDNKVGPMENIAFQEHND</sequence>
<dbReference type="Pfam" id="PF00003">
    <property type="entry name" value="7tm_3"/>
    <property type="match status" value="1"/>
</dbReference>
<dbReference type="GO" id="GO:0004965">
    <property type="term" value="F:G protein-coupled GABA receptor activity"/>
    <property type="evidence" value="ECO:0007669"/>
    <property type="project" value="InterPro"/>
</dbReference>
<dbReference type="EMBL" id="CACRXK020012110">
    <property type="protein sequence ID" value="CAB4022710.1"/>
    <property type="molecule type" value="Genomic_DNA"/>
</dbReference>
<name>A0A7D9L0W5_PARCT</name>
<evidence type="ECO:0000256" key="2">
    <source>
        <dbReference type="ARBA" id="ARBA00022692"/>
    </source>
</evidence>
<keyword evidence="5" id="KW-0472">Membrane</keyword>
<evidence type="ECO:0000256" key="8">
    <source>
        <dbReference type="ARBA" id="ARBA00023224"/>
    </source>
</evidence>
<evidence type="ECO:0000313" key="10">
    <source>
        <dbReference type="Proteomes" id="UP001152795"/>
    </source>
</evidence>
<keyword evidence="6 9" id="KW-0675">Receptor</keyword>
<evidence type="ECO:0000256" key="6">
    <source>
        <dbReference type="ARBA" id="ARBA00023170"/>
    </source>
</evidence>
<evidence type="ECO:0000313" key="9">
    <source>
        <dbReference type="EMBL" id="CAB4022710.1"/>
    </source>
</evidence>
<gene>
    <name evidence="9" type="ORF">PACLA_8A017057</name>
</gene>
<evidence type="ECO:0000256" key="7">
    <source>
        <dbReference type="ARBA" id="ARBA00023180"/>
    </source>
</evidence>
<comment type="caution">
    <text evidence="9">The sequence shown here is derived from an EMBL/GenBank/DDBJ whole genome shotgun (WGS) entry which is preliminary data.</text>
</comment>
<protein>
    <submittedName>
        <fullName evidence="9">Gamma-aminobutyric acid type B receptor subunit 2-like isoform X1</fullName>
    </submittedName>
</protein>
<evidence type="ECO:0000256" key="5">
    <source>
        <dbReference type="ARBA" id="ARBA00023136"/>
    </source>
</evidence>
<keyword evidence="2" id="KW-0812">Transmembrane</keyword>
<keyword evidence="10" id="KW-1185">Reference proteome</keyword>
<dbReference type="InterPro" id="IPR002455">
    <property type="entry name" value="GPCR3_GABA-B"/>
</dbReference>
<keyword evidence="8" id="KW-0807">Transducer</keyword>
<comment type="subcellular location">
    <subcellularLocation>
        <location evidence="1">Membrane</location>
        <topology evidence="1">Multi-pass membrane protein</topology>
    </subcellularLocation>
</comment>
<proteinExistence type="predicted"/>
<dbReference type="InterPro" id="IPR017978">
    <property type="entry name" value="GPCR_3_C"/>
</dbReference>
<dbReference type="PROSITE" id="PS50259">
    <property type="entry name" value="G_PROTEIN_RECEP_F3_4"/>
    <property type="match status" value="1"/>
</dbReference>
<dbReference type="GO" id="GO:0038039">
    <property type="term" value="C:G protein-coupled receptor heterodimeric complex"/>
    <property type="evidence" value="ECO:0007669"/>
    <property type="project" value="TreeGrafter"/>
</dbReference>
<dbReference type="GO" id="GO:0007214">
    <property type="term" value="P:gamma-aminobutyric acid signaling pathway"/>
    <property type="evidence" value="ECO:0007669"/>
    <property type="project" value="TreeGrafter"/>
</dbReference>
<dbReference type="Proteomes" id="UP001152795">
    <property type="component" value="Unassembled WGS sequence"/>
</dbReference>
<keyword evidence="7" id="KW-0325">Glycoprotein</keyword>
<dbReference type="PANTHER" id="PTHR10519">
    <property type="entry name" value="GABA-B RECEPTOR"/>
    <property type="match status" value="1"/>
</dbReference>
<evidence type="ECO:0000256" key="3">
    <source>
        <dbReference type="ARBA" id="ARBA00022989"/>
    </source>
</evidence>
<dbReference type="AlphaFoldDB" id="A0A7D9L0W5"/>
<evidence type="ECO:0000256" key="4">
    <source>
        <dbReference type="ARBA" id="ARBA00023040"/>
    </source>
</evidence>
<dbReference type="OrthoDB" id="2150267at2759"/>
<reference evidence="9" key="1">
    <citation type="submission" date="2020-04" db="EMBL/GenBank/DDBJ databases">
        <authorList>
            <person name="Alioto T."/>
            <person name="Alioto T."/>
            <person name="Gomez Garrido J."/>
        </authorList>
    </citation>
    <scope>NUCLEOTIDE SEQUENCE</scope>
    <source>
        <strain evidence="9">A484AB</strain>
    </source>
</reference>
<keyword evidence="3" id="KW-1133">Transmembrane helix</keyword>